<keyword evidence="9" id="KW-0999">Mitochondrion inner membrane</keyword>
<dbReference type="STRING" id="9796.ENSECAP00000041619"/>
<evidence type="ECO:0000313" key="25">
    <source>
        <dbReference type="Ensembl" id="ENSECAP00000041619.2"/>
    </source>
</evidence>
<dbReference type="GO" id="GO:0005743">
    <property type="term" value="C:mitochondrial inner membrane"/>
    <property type="evidence" value="ECO:0007669"/>
    <property type="project" value="UniProtKB-SubCell"/>
</dbReference>
<evidence type="ECO:0000256" key="5">
    <source>
        <dbReference type="ARBA" id="ARBA00022703"/>
    </source>
</evidence>
<evidence type="ECO:0000256" key="15">
    <source>
        <dbReference type="ARBA" id="ARBA00057153"/>
    </source>
</evidence>
<dbReference type="InParanoid" id="A0A3Q2LJT5"/>
<name>A0A3Q2LJT5_HORSE</name>
<feature type="region of interest" description="Disordered" evidence="24">
    <location>
        <begin position="91"/>
        <end position="110"/>
    </location>
</feature>
<keyword evidence="5" id="KW-0053">Apoptosis</keyword>
<evidence type="ECO:0000313" key="27">
    <source>
        <dbReference type="VGNC" id="VGNC:49418"/>
    </source>
</evidence>
<dbReference type="Pfam" id="PF08238">
    <property type="entry name" value="Sel1"/>
    <property type="match status" value="5"/>
</dbReference>
<dbReference type="GO" id="GO:0008625">
    <property type="term" value="P:extrinsic apoptotic signaling pathway via death domain receptors"/>
    <property type="evidence" value="ECO:0007669"/>
    <property type="project" value="Ensembl"/>
</dbReference>
<gene>
    <name evidence="25 27" type="primary">DELE1</name>
</gene>
<dbReference type="Proteomes" id="UP000002281">
    <property type="component" value="Chromosome 14"/>
</dbReference>
<evidence type="ECO:0000256" key="8">
    <source>
        <dbReference type="ARBA" id="ARBA00022787"/>
    </source>
</evidence>
<comment type="subunit">
    <text evidence="20">Homooctamer; oligomerization is required to activate EIF2AK1/HRI. Interacts (via TPR repeats) with EIF2AK1/HRI; activating the protein kinase activity of EIF2AK1/HRI, thereby promoting the integrated stress response (ISR).</text>
</comment>
<evidence type="ECO:0000256" key="23">
    <source>
        <dbReference type="ARBA" id="ARBA00083347"/>
    </source>
</evidence>
<sequence length="591" mass="63590">MVLATCGASQDSWAEVRGVGAARLEAAETPNRRRGGREDRARAVVGGARAEEGRGYIPEAWGSLKFEDGASGKTVALRAKEMALPRLLGPGLRGLSSKSTSPDGPQAASSALLAPVPSFDRSGPHGPGPGTSRGPRSHGWKAAFQWMSARVSPNTLRDAISWGTLAVLALQLARQIHFQANLPAGPLRAERCSWRSPLDHFLSSPLWHPCSSLRRHILPSPDGPAPRHTGLREPRLSPEDRSIQAEGLSPHSSLRGAGPQDPSEEDPSDVNFLHASSSFRSKAKPAQPQPAGEKQEQEQSKTLPLEEAVTSIQQLFQLSVSIAFNFLGTENMRNGDYTVAFSYFQKAADRGYSKAQYNVGLCHEHGRGTPRDLSKAALYYRLAASQGHSLAQYRYARCLLQGPSSSWDPERQRAVSMLKQAADAGLREAQAFLGVLFTKEPYLDEQRAVKYLWLAANNGDSQSRYHLGICYEKGLGVQRSLGEAVRCYQQSAALGNEPAQERLRALFSVEAAAPGSSDLAVRGLKSFSSPSLCSLNTLLAGTLCLPHASSTGNLGLLCRSGRLGASPGAPSRALPPHPYPLERSLVRLGFG</sequence>
<dbReference type="AlphaFoldDB" id="A0A3Q2LJT5"/>
<dbReference type="GO" id="GO:0043539">
    <property type="term" value="F:protein serine/threonine kinase activator activity"/>
    <property type="evidence" value="ECO:0000318"/>
    <property type="project" value="GO_Central"/>
</dbReference>
<keyword evidence="4" id="KW-0963">Cytoplasm</keyword>
<evidence type="ECO:0000256" key="3">
    <source>
        <dbReference type="ARBA" id="ARBA00004514"/>
    </source>
</evidence>
<feature type="region of interest" description="Disordered" evidence="24">
    <location>
        <begin position="26"/>
        <end position="46"/>
    </location>
</feature>
<evidence type="ECO:0000256" key="13">
    <source>
        <dbReference type="ARBA" id="ARBA00023128"/>
    </source>
</evidence>
<dbReference type="ExpressionAtlas" id="A0A3Q2LJT5">
    <property type="expression patterns" value="baseline"/>
</dbReference>
<evidence type="ECO:0000256" key="14">
    <source>
        <dbReference type="ARBA" id="ARBA00023136"/>
    </source>
</evidence>
<dbReference type="GO" id="GO:0070585">
    <property type="term" value="P:protein localization to mitochondrion"/>
    <property type="evidence" value="ECO:0007669"/>
    <property type="project" value="Ensembl"/>
</dbReference>
<evidence type="ECO:0000256" key="9">
    <source>
        <dbReference type="ARBA" id="ARBA00022792"/>
    </source>
</evidence>
<protein>
    <recommendedName>
        <fullName evidence="21">DAP3-binding cell death enhancer 1</fullName>
    </recommendedName>
    <alternativeName>
        <fullName evidence="23">DAP3-binding cell death enhancer 1, long form</fullName>
    </alternativeName>
    <alternativeName>
        <fullName evidence="22">Death ligand signal enhancer</fullName>
    </alternativeName>
</protein>
<evidence type="ECO:0000256" key="4">
    <source>
        <dbReference type="ARBA" id="ARBA00022490"/>
    </source>
</evidence>
<keyword evidence="12" id="KW-0809">Transit peptide</keyword>
<keyword evidence="6" id="KW-0677">Repeat</keyword>
<evidence type="ECO:0000256" key="1">
    <source>
        <dbReference type="ARBA" id="ARBA00004273"/>
    </source>
</evidence>
<dbReference type="GO" id="GO:0006974">
    <property type="term" value="P:DNA damage response"/>
    <property type="evidence" value="ECO:0007669"/>
    <property type="project" value="UniProtKB-KW"/>
</dbReference>
<evidence type="ECO:0000313" key="26">
    <source>
        <dbReference type="Proteomes" id="UP000002281"/>
    </source>
</evidence>
<keyword evidence="13" id="KW-0496">Mitochondrion</keyword>
<feature type="compositionally biased region" description="Basic and acidic residues" evidence="24">
    <location>
        <begin position="230"/>
        <end position="243"/>
    </location>
</feature>
<comment type="function">
    <text evidence="15">Protein kinase activator that acts as a key activator of the integrated stress response (ISR) following various stresses, such as iron deficiency, mitochondrial stress or mitochondrial DNA breaks. Detects impaired protein import and processing in mitochondria, activating the ISR. May also required for the induction of death receptor-mediated apoptosis through the regulation of caspase activation.</text>
</comment>
<dbReference type="GO" id="GO:0006413">
    <property type="term" value="P:translational initiation"/>
    <property type="evidence" value="ECO:0007669"/>
    <property type="project" value="Ensembl"/>
</dbReference>
<evidence type="ECO:0000256" key="19">
    <source>
        <dbReference type="ARBA" id="ARBA00062679"/>
    </source>
</evidence>
<evidence type="ECO:0000256" key="6">
    <source>
        <dbReference type="ARBA" id="ARBA00022737"/>
    </source>
</evidence>
<dbReference type="Bgee" id="ENSECAG00000011434">
    <property type="expression patterns" value="Expressed in gluteus medius and 23 other cell types or tissues"/>
</dbReference>
<dbReference type="GO" id="GO:0000423">
    <property type="term" value="P:mitophagy"/>
    <property type="evidence" value="ECO:0007669"/>
    <property type="project" value="Ensembl"/>
</dbReference>
<keyword evidence="8" id="KW-1000">Mitochondrion outer membrane</keyword>
<keyword evidence="11" id="KW-0832">Ubl conjugation</keyword>
<evidence type="ECO:0000256" key="12">
    <source>
        <dbReference type="ARBA" id="ARBA00022946"/>
    </source>
</evidence>
<comment type="similarity">
    <text evidence="18">Belongs to the DELE1 family.</text>
</comment>
<dbReference type="VGNC" id="VGNC:49418">
    <property type="gene designation" value="DELE1"/>
</dbReference>
<dbReference type="FunCoup" id="A0A3Q2LJT5">
    <property type="interactions" value="955"/>
</dbReference>
<dbReference type="InterPro" id="IPR011990">
    <property type="entry name" value="TPR-like_helical_dom_sf"/>
</dbReference>
<evidence type="ECO:0000256" key="18">
    <source>
        <dbReference type="ARBA" id="ARBA00061378"/>
    </source>
</evidence>
<keyword evidence="7" id="KW-0227">DNA damage</keyword>
<evidence type="ECO:0000256" key="11">
    <source>
        <dbReference type="ARBA" id="ARBA00022843"/>
    </source>
</evidence>
<dbReference type="GO" id="GO:1901526">
    <property type="term" value="P:positive regulation of mitophagy"/>
    <property type="evidence" value="ECO:0007669"/>
    <property type="project" value="Ensembl"/>
</dbReference>
<dbReference type="Gene3D" id="1.25.40.10">
    <property type="entry name" value="Tetratricopeptide repeat domain"/>
    <property type="match status" value="1"/>
</dbReference>
<feature type="region of interest" description="Disordered" evidence="24">
    <location>
        <begin position="218"/>
        <end position="304"/>
    </location>
</feature>
<dbReference type="GO" id="GO:0140468">
    <property type="term" value="P:HRI-mediated signaling"/>
    <property type="evidence" value="ECO:0000318"/>
    <property type="project" value="GO_Central"/>
</dbReference>
<comment type="subcellular location">
    <subcellularLocation>
        <location evidence="3">Cytoplasm</location>
        <location evidence="3">Cytosol</location>
    </subcellularLocation>
    <subcellularLocation>
        <location evidence="1">Mitochondrion inner membrane</location>
    </subcellularLocation>
    <subcellularLocation>
        <location evidence="2">Mitochondrion outer membrane</location>
    </subcellularLocation>
</comment>
<feature type="region of interest" description="Disordered" evidence="24">
    <location>
        <begin position="115"/>
        <end position="138"/>
    </location>
</feature>
<dbReference type="SUPFAM" id="SSF81901">
    <property type="entry name" value="HCP-like"/>
    <property type="match status" value="1"/>
</dbReference>
<evidence type="ECO:0000256" key="17">
    <source>
        <dbReference type="ARBA" id="ARBA00059730"/>
    </source>
</evidence>
<keyword evidence="26" id="KW-1185">Reference proteome</keyword>
<reference evidence="25" key="3">
    <citation type="submission" date="2025-09" db="UniProtKB">
        <authorList>
            <consortium name="Ensembl"/>
        </authorList>
    </citation>
    <scope>IDENTIFICATION</scope>
    <source>
        <strain evidence="25">Thoroughbred</strain>
    </source>
</reference>
<dbReference type="Ensembl" id="ENSECAT00000033964.2">
    <property type="protein sequence ID" value="ENSECAP00000041619.2"/>
    <property type="gene ID" value="ENSECAG00000011434.4"/>
</dbReference>
<evidence type="ECO:0000256" key="22">
    <source>
        <dbReference type="ARBA" id="ARBA00082216"/>
    </source>
</evidence>
<dbReference type="InterPro" id="IPR052748">
    <property type="entry name" value="ISR_Activator"/>
</dbReference>
<dbReference type="SMART" id="SM00671">
    <property type="entry name" value="SEL1"/>
    <property type="match status" value="5"/>
</dbReference>
<comment type="function">
    <text evidence="17">Protein kinase activator that activates the ISR in response to iron deficiency: iron deficiency impairs mitochondrial import, promoting DELE1 localization at the mitochondrial surface, where it binds and activates EIF2AK1/HRI to trigger the ISR.</text>
</comment>
<evidence type="ECO:0000256" key="16">
    <source>
        <dbReference type="ARBA" id="ARBA00057911"/>
    </source>
</evidence>
<evidence type="ECO:0000256" key="10">
    <source>
        <dbReference type="ARBA" id="ARBA00022803"/>
    </source>
</evidence>
<reference evidence="25 26" key="1">
    <citation type="journal article" date="2009" name="Science">
        <title>Genome sequence, comparative analysis, and population genetics of the domestic horse.</title>
        <authorList>
            <consortium name="Broad Institute Genome Sequencing Platform"/>
            <consortium name="Broad Institute Whole Genome Assembly Team"/>
            <person name="Wade C.M."/>
            <person name="Giulotto E."/>
            <person name="Sigurdsson S."/>
            <person name="Zoli M."/>
            <person name="Gnerre S."/>
            <person name="Imsland F."/>
            <person name="Lear T.L."/>
            <person name="Adelson D.L."/>
            <person name="Bailey E."/>
            <person name="Bellone R.R."/>
            <person name="Bloecker H."/>
            <person name="Distl O."/>
            <person name="Edgar R.C."/>
            <person name="Garber M."/>
            <person name="Leeb T."/>
            <person name="Mauceli E."/>
            <person name="MacLeod J.N."/>
            <person name="Penedo M.C.T."/>
            <person name="Raison J.M."/>
            <person name="Sharpe T."/>
            <person name="Vogel J."/>
            <person name="Andersson L."/>
            <person name="Antczak D.F."/>
            <person name="Biagi T."/>
            <person name="Binns M.M."/>
            <person name="Chowdhary B.P."/>
            <person name="Coleman S.J."/>
            <person name="Della Valle G."/>
            <person name="Fryc S."/>
            <person name="Guerin G."/>
            <person name="Hasegawa T."/>
            <person name="Hill E.W."/>
            <person name="Jurka J."/>
            <person name="Kiialainen A."/>
            <person name="Lindgren G."/>
            <person name="Liu J."/>
            <person name="Magnani E."/>
            <person name="Mickelson J.R."/>
            <person name="Murray J."/>
            <person name="Nergadze S.G."/>
            <person name="Onofrio R."/>
            <person name="Pedroni S."/>
            <person name="Piras M.F."/>
            <person name="Raudsepp T."/>
            <person name="Rocchi M."/>
            <person name="Roeed K.H."/>
            <person name="Ryder O.A."/>
            <person name="Searle S."/>
            <person name="Skow L."/>
            <person name="Swinburne J.E."/>
            <person name="Syvaenen A.C."/>
            <person name="Tozaki T."/>
            <person name="Valberg S.J."/>
            <person name="Vaudin M."/>
            <person name="White J.R."/>
            <person name="Zody M.C."/>
            <person name="Lander E.S."/>
            <person name="Lindblad-Toh K."/>
        </authorList>
    </citation>
    <scope>NUCLEOTIDE SEQUENCE [LARGE SCALE GENOMIC DNA]</scope>
    <source>
        <strain evidence="25 26">Thoroughbred</strain>
    </source>
</reference>
<keyword evidence="14" id="KW-0472">Membrane</keyword>
<organism evidence="25 26">
    <name type="scientific">Equus caballus</name>
    <name type="common">Horse</name>
    <dbReference type="NCBI Taxonomy" id="9796"/>
    <lineage>
        <taxon>Eukaryota</taxon>
        <taxon>Metazoa</taxon>
        <taxon>Chordata</taxon>
        <taxon>Craniata</taxon>
        <taxon>Vertebrata</taxon>
        <taxon>Euteleostomi</taxon>
        <taxon>Mammalia</taxon>
        <taxon>Eutheria</taxon>
        <taxon>Laurasiatheria</taxon>
        <taxon>Perissodactyla</taxon>
        <taxon>Equidae</taxon>
        <taxon>Equus</taxon>
    </lineage>
</organism>
<evidence type="ECO:0000256" key="24">
    <source>
        <dbReference type="SAM" id="MobiDB-lite"/>
    </source>
</evidence>
<reference evidence="25" key="2">
    <citation type="submission" date="2025-08" db="UniProtKB">
        <authorList>
            <consortium name="Ensembl"/>
        </authorList>
    </citation>
    <scope>IDENTIFICATION</scope>
    <source>
        <strain evidence="25">Thoroughbred</strain>
    </source>
</reference>
<keyword evidence="10" id="KW-0802">TPR repeat</keyword>
<dbReference type="PANTHER" id="PTHR45011:SF1">
    <property type="entry name" value="DAP3-BINDING CELL DEATH ENHANCER 1"/>
    <property type="match status" value="1"/>
</dbReference>
<dbReference type="GO" id="GO:0005739">
    <property type="term" value="C:mitochondrion"/>
    <property type="evidence" value="ECO:0000318"/>
    <property type="project" value="GO_Central"/>
</dbReference>
<dbReference type="InterPro" id="IPR006597">
    <property type="entry name" value="Sel1-like"/>
</dbReference>
<dbReference type="GeneTree" id="ENSGT00390000002137"/>
<evidence type="ECO:0000256" key="7">
    <source>
        <dbReference type="ARBA" id="ARBA00022763"/>
    </source>
</evidence>
<evidence type="ECO:0000256" key="20">
    <source>
        <dbReference type="ARBA" id="ARBA00064772"/>
    </source>
</evidence>
<proteinExistence type="inferred from homology"/>
<comment type="subunit">
    <text evidence="19">Interacts with DAP3.</text>
</comment>
<comment type="function">
    <text evidence="16">Protein kinase activator generated by protein cleavage in response to mitochondrial stress, which accumulates in the cytosol and specifically binds to and activates the protein kinase activity of EIF2AK1/HRI. It thereby activates the integrated stress response (ISR): EIF2AK1/HRI activation promotes eIF-2-alpha (EIF2S1) phosphorylation, leading to a decrease in global protein synthesis and the induction of selected genes, including the transcription factor ATF4, the master transcriptional regulator of the ISR. Also acts as an activator of PRKN-independent mitophagy: activates the protein kinase activity of EIF2AK1/HRI in response to mitochondrial damage, promoting eIF-2-alpha (EIF2S1) phosphorylation, leading to mitochondrial localization of EIF2S1 followed by induction of mitophagy.</text>
</comment>
<dbReference type="FunFam" id="1.25.40.10:FF:000267">
    <property type="entry name" value="DAP3 binding cell death enhancer 1"/>
    <property type="match status" value="1"/>
</dbReference>
<dbReference type="GO" id="GO:0005741">
    <property type="term" value="C:mitochondrial outer membrane"/>
    <property type="evidence" value="ECO:0007669"/>
    <property type="project" value="UniProtKB-SubCell"/>
</dbReference>
<evidence type="ECO:0000256" key="2">
    <source>
        <dbReference type="ARBA" id="ARBA00004294"/>
    </source>
</evidence>
<evidence type="ECO:0000256" key="21">
    <source>
        <dbReference type="ARBA" id="ARBA00073284"/>
    </source>
</evidence>
<dbReference type="PANTHER" id="PTHR45011">
    <property type="entry name" value="DAP3-BINDING CELL DEATH ENHANCER 1"/>
    <property type="match status" value="1"/>
</dbReference>
<dbReference type="PaxDb" id="9796-ENSECAP00000041619"/>
<dbReference type="GO" id="GO:1990641">
    <property type="term" value="P:response to iron ion starvation"/>
    <property type="evidence" value="ECO:0007669"/>
    <property type="project" value="Ensembl"/>
</dbReference>
<accession>A0A3Q2LJT5</accession>
<dbReference type="GO" id="GO:0005829">
    <property type="term" value="C:cytosol"/>
    <property type="evidence" value="ECO:0007669"/>
    <property type="project" value="UniProtKB-SubCell"/>
</dbReference>